<dbReference type="InterPro" id="IPR018356">
    <property type="entry name" value="Tscrpt_reg_HTH_DeoR_CS"/>
</dbReference>
<feature type="domain" description="HTH deoR-type" evidence="4">
    <location>
        <begin position="8"/>
        <end position="63"/>
    </location>
</feature>
<dbReference type="InterPro" id="IPR001034">
    <property type="entry name" value="DeoR_HTH"/>
</dbReference>
<reference evidence="5 6" key="1">
    <citation type="submission" date="2021-06" db="EMBL/GenBank/DDBJ databases">
        <title>Enterococcus alishanensis sp. nov., a novel lactic acid bacterium isolated from fresh coffee beans.</title>
        <authorList>
            <person name="Chen Y.-S."/>
        </authorList>
    </citation>
    <scope>NUCLEOTIDE SEQUENCE [LARGE SCALE GENOMIC DNA]</scope>
    <source>
        <strain evidence="5 6">ALS3</strain>
    </source>
</reference>
<protein>
    <submittedName>
        <fullName evidence="5">DeoR/GlpR family DNA-binding transcription regulator</fullName>
    </submittedName>
</protein>
<dbReference type="InterPro" id="IPR050313">
    <property type="entry name" value="Carb_Metab_HTH_regulators"/>
</dbReference>
<dbReference type="Pfam" id="PF08220">
    <property type="entry name" value="HTH_DeoR"/>
    <property type="match status" value="1"/>
</dbReference>
<dbReference type="Pfam" id="PF00455">
    <property type="entry name" value="DeoRC"/>
    <property type="match status" value="1"/>
</dbReference>
<dbReference type="PANTHER" id="PTHR30363:SF46">
    <property type="entry name" value="LYSR FAMILY TRANSCRIPTIONAL REGULATOR"/>
    <property type="match status" value="1"/>
</dbReference>
<organism evidence="5 6">
    <name type="scientific">Enterococcus alishanensis</name>
    <dbReference type="NCBI Taxonomy" id="1303817"/>
    <lineage>
        <taxon>Bacteria</taxon>
        <taxon>Bacillati</taxon>
        <taxon>Bacillota</taxon>
        <taxon>Bacilli</taxon>
        <taxon>Lactobacillales</taxon>
        <taxon>Enterococcaceae</taxon>
        <taxon>Enterococcus</taxon>
    </lineage>
</organism>
<gene>
    <name evidence="5" type="ORF">KUA55_03470</name>
</gene>
<evidence type="ECO:0000256" key="3">
    <source>
        <dbReference type="ARBA" id="ARBA00023163"/>
    </source>
</evidence>
<dbReference type="SMART" id="SM00420">
    <property type="entry name" value="HTH_DEOR"/>
    <property type="match status" value="1"/>
</dbReference>
<evidence type="ECO:0000313" key="6">
    <source>
        <dbReference type="Proteomes" id="UP000774130"/>
    </source>
</evidence>
<dbReference type="PROSITE" id="PS51000">
    <property type="entry name" value="HTH_DEOR_2"/>
    <property type="match status" value="1"/>
</dbReference>
<dbReference type="PROSITE" id="PS00894">
    <property type="entry name" value="HTH_DEOR_1"/>
    <property type="match status" value="1"/>
</dbReference>
<sequence length="254" mass="28518">MKNSIATIEQRHKNILNILEQHERMTTQELANSLGVSISTIRRDLNILEEKNDIQRKYGYCIFNYDNQKNFDASGPELIKQSIARIASTYVSDYDTVFINSSSTALNTVNYLKAKHLTIVTNNLKIAHLPHNANYNYILTGGELRFPKEVLVGDIAIDTITSTNADICIIGCSGVDIVNGVTTKILNEAKINELMIKQTVKYKILVADHRKVGLTSKFKIADLSVFDCLITDRYCPPKLITQIEKAGLKVIKVQ</sequence>
<evidence type="ECO:0000256" key="2">
    <source>
        <dbReference type="ARBA" id="ARBA00023125"/>
    </source>
</evidence>
<dbReference type="Proteomes" id="UP000774130">
    <property type="component" value="Unassembled WGS sequence"/>
</dbReference>
<accession>A0ABS6TA09</accession>
<dbReference type="GO" id="GO:0003677">
    <property type="term" value="F:DNA binding"/>
    <property type="evidence" value="ECO:0007669"/>
    <property type="project" value="UniProtKB-KW"/>
</dbReference>
<keyword evidence="6" id="KW-1185">Reference proteome</keyword>
<evidence type="ECO:0000259" key="4">
    <source>
        <dbReference type="PROSITE" id="PS51000"/>
    </source>
</evidence>
<evidence type="ECO:0000256" key="1">
    <source>
        <dbReference type="ARBA" id="ARBA00023015"/>
    </source>
</evidence>
<dbReference type="InterPro" id="IPR014036">
    <property type="entry name" value="DeoR-like_C"/>
</dbReference>
<keyword evidence="2 5" id="KW-0238">DNA-binding</keyword>
<proteinExistence type="predicted"/>
<name>A0ABS6TA09_9ENTE</name>
<dbReference type="PANTHER" id="PTHR30363">
    <property type="entry name" value="HTH-TYPE TRANSCRIPTIONAL REGULATOR SRLR-RELATED"/>
    <property type="match status" value="1"/>
</dbReference>
<dbReference type="SMART" id="SM01134">
    <property type="entry name" value="DeoRC"/>
    <property type="match status" value="1"/>
</dbReference>
<dbReference type="EMBL" id="JAHUZB010000001">
    <property type="protein sequence ID" value="MBV7389725.1"/>
    <property type="molecule type" value="Genomic_DNA"/>
</dbReference>
<evidence type="ECO:0000313" key="5">
    <source>
        <dbReference type="EMBL" id="MBV7389725.1"/>
    </source>
</evidence>
<keyword evidence="1" id="KW-0805">Transcription regulation</keyword>
<dbReference type="RefSeq" id="WP_218324772.1">
    <property type="nucleotide sequence ID" value="NZ_JAHUZB010000001.1"/>
</dbReference>
<comment type="caution">
    <text evidence="5">The sequence shown here is derived from an EMBL/GenBank/DDBJ whole genome shotgun (WGS) entry which is preliminary data.</text>
</comment>
<keyword evidence="3" id="KW-0804">Transcription</keyword>